<dbReference type="InterPro" id="IPR041698">
    <property type="entry name" value="Methyltransf_25"/>
</dbReference>
<feature type="compositionally biased region" description="Pro residues" evidence="1">
    <location>
        <begin position="1"/>
        <end position="11"/>
    </location>
</feature>
<organism evidence="3 4">
    <name type="scientific">Terrihabitans soli</name>
    <dbReference type="NCBI Taxonomy" id="708113"/>
    <lineage>
        <taxon>Bacteria</taxon>
        <taxon>Pseudomonadati</taxon>
        <taxon>Pseudomonadota</taxon>
        <taxon>Alphaproteobacteria</taxon>
        <taxon>Hyphomicrobiales</taxon>
        <taxon>Terrihabitans</taxon>
    </lineage>
</organism>
<evidence type="ECO:0000256" key="1">
    <source>
        <dbReference type="SAM" id="MobiDB-lite"/>
    </source>
</evidence>
<evidence type="ECO:0000313" key="4">
    <source>
        <dbReference type="Proteomes" id="UP000515317"/>
    </source>
</evidence>
<gene>
    <name evidence="3" type="ORF">IZ6_17050</name>
</gene>
<proteinExistence type="predicted"/>
<dbReference type="Pfam" id="PF13649">
    <property type="entry name" value="Methyltransf_25"/>
    <property type="match status" value="1"/>
</dbReference>
<dbReference type="PANTHER" id="PTHR43591">
    <property type="entry name" value="METHYLTRANSFERASE"/>
    <property type="match status" value="1"/>
</dbReference>
<feature type="region of interest" description="Disordered" evidence="1">
    <location>
        <begin position="1"/>
        <end position="24"/>
    </location>
</feature>
<evidence type="ECO:0000313" key="3">
    <source>
        <dbReference type="EMBL" id="BCJ90970.1"/>
    </source>
</evidence>
<dbReference type="CDD" id="cd02440">
    <property type="entry name" value="AdoMet_MTases"/>
    <property type="match status" value="1"/>
</dbReference>
<dbReference type="Gene3D" id="3.40.50.150">
    <property type="entry name" value="Vaccinia Virus protein VP39"/>
    <property type="match status" value="1"/>
</dbReference>
<dbReference type="PANTHER" id="PTHR43591:SF24">
    <property type="entry name" value="2-METHOXY-6-POLYPRENYL-1,4-BENZOQUINOL METHYLASE, MITOCHONDRIAL"/>
    <property type="match status" value="1"/>
</dbReference>
<dbReference type="GO" id="GO:0008168">
    <property type="term" value="F:methyltransferase activity"/>
    <property type="evidence" value="ECO:0007669"/>
    <property type="project" value="TreeGrafter"/>
</dbReference>
<dbReference type="EMBL" id="AP023361">
    <property type="protein sequence ID" value="BCJ90970.1"/>
    <property type="molecule type" value="Genomic_DNA"/>
</dbReference>
<accession>A0A6S6QVF4</accession>
<reference evidence="3 4" key="1">
    <citation type="submission" date="2020-08" db="EMBL/GenBank/DDBJ databases">
        <title>Genome sequence of Rhizobiales bacterium strain IZ6.</title>
        <authorList>
            <person name="Nakai R."/>
            <person name="Naganuma T."/>
        </authorList>
    </citation>
    <scope>NUCLEOTIDE SEQUENCE [LARGE SCALE GENOMIC DNA]</scope>
    <source>
        <strain evidence="3 4">IZ6</strain>
    </source>
</reference>
<evidence type="ECO:0000259" key="2">
    <source>
        <dbReference type="Pfam" id="PF13649"/>
    </source>
</evidence>
<sequence>MVNLDCPPPPGEEAQGKSEGWNDMQHPKSIEAAFAPSFGDYAPYTRGVRVDRRAGLVDTLENLLSGGQREKILTATLAAAGLEPNGRLLDVGCGTGKLAIAAAQIVGSQGKVTGIDATPGMITRARANARDSNSTARFYVEIGEKLPFTDASMTAVTSSYFFHHLPGDVKERALQEMWRVLMPGGRLVITDYGTPQNLLGHICSFPMRFDYHEYVREQLGGELEELIERQNIGAYELVDSFLGYINVIRIQK</sequence>
<name>A0A6S6QVF4_9HYPH</name>
<dbReference type="InterPro" id="IPR029063">
    <property type="entry name" value="SAM-dependent_MTases_sf"/>
</dbReference>
<dbReference type="AlphaFoldDB" id="A0A6S6QVF4"/>
<dbReference type="KEGG" id="tso:IZ6_17050"/>
<protein>
    <recommendedName>
        <fullName evidence="2">Methyltransferase domain-containing protein</fullName>
    </recommendedName>
</protein>
<keyword evidence="4" id="KW-1185">Reference proteome</keyword>
<dbReference type="SUPFAM" id="SSF53335">
    <property type="entry name" value="S-adenosyl-L-methionine-dependent methyltransferases"/>
    <property type="match status" value="1"/>
</dbReference>
<dbReference type="Proteomes" id="UP000515317">
    <property type="component" value="Chromosome"/>
</dbReference>
<feature type="domain" description="Methyltransferase" evidence="2">
    <location>
        <begin position="89"/>
        <end position="185"/>
    </location>
</feature>